<dbReference type="AlphaFoldDB" id="A0A9D2SAA9"/>
<evidence type="ECO:0000256" key="1">
    <source>
        <dbReference type="SAM" id="Phobius"/>
    </source>
</evidence>
<keyword evidence="1" id="KW-1133">Transmembrane helix</keyword>
<keyword evidence="1" id="KW-0812">Transmembrane</keyword>
<dbReference type="EMBL" id="DWXO01000052">
    <property type="protein sequence ID" value="HJB80388.1"/>
    <property type="molecule type" value="Genomic_DNA"/>
</dbReference>
<protein>
    <submittedName>
        <fullName evidence="2">Uncharacterized protein</fullName>
    </submittedName>
</protein>
<gene>
    <name evidence="2" type="ORF">H9712_05335</name>
</gene>
<feature type="transmembrane region" description="Helical" evidence="1">
    <location>
        <begin position="28"/>
        <end position="49"/>
    </location>
</feature>
<proteinExistence type="predicted"/>
<organism evidence="2 3">
    <name type="scientific">Candidatus Flavonifractor intestinigallinarum</name>
    <dbReference type="NCBI Taxonomy" id="2838586"/>
    <lineage>
        <taxon>Bacteria</taxon>
        <taxon>Bacillati</taxon>
        <taxon>Bacillota</taxon>
        <taxon>Clostridia</taxon>
        <taxon>Eubacteriales</taxon>
        <taxon>Oscillospiraceae</taxon>
        <taxon>Flavonifractor</taxon>
    </lineage>
</organism>
<name>A0A9D2SAA9_9FIRM</name>
<reference evidence="2" key="1">
    <citation type="journal article" date="2021" name="PeerJ">
        <title>Extensive microbial diversity within the chicken gut microbiome revealed by metagenomics and culture.</title>
        <authorList>
            <person name="Gilroy R."/>
            <person name="Ravi A."/>
            <person name="Getino M."/>
            <person name="Pursley I."/>
            <person name="Horton D.L."/>
            <person name="Alikhan N.F."/>
            <person name="Baker D."/>
            <person name="Gharbi K."/>
            <person name="Hall N."/>
            <person name="Watson M."/>
            <person name="Adriaenssens E.M."/>
            <person name="Foster-Nyarko E."/>
            <person name="Jarju S."/>
            <person name="Secka A."/>
            <person name="Antonio M."/>
            <person name="Oren A."/>
            <person name="Chaudhuri R.R."/>
            <person name="La Ragione R."/>
            <person name="Hildebrand F."/>
            <person name="Pallen M.J."/>
        </authorList>
    </citation>
    <scope>NUCLEOTIDE SEQUENCE</scope>
    <source>
        <strain evidence="2">CHK192-8294</strain>
    </source>
</reference>
<accession>A0A9D2SAA9</accession>
<reference evidence="2" key="2">
    <citation type="submission" date="2021-04" db="EMBL/GenBank/DDBJ databases">
        <authorList>
            <person name="Gilroy R."/>
        </authorList>
    </citation>
    <scope>NUCLEOTIDE SEQUENCE</scope>
    <source>
        <strain evidence="2">CHK192-8294</strain>
    </source>
</reference>
<sequence length="74" mass="8489">MQFLIFFSQLAFLVLFSAVEYFFLDGSTARFVGLLAVETVVCSALWVLLRAMLQVFYPPEEPEDSEDWDDSDDP</sequence>
<comment type="caution">
    <text evidence="2">The sequence shown here is derived from an EMBL/GenBank/DDBJ whole genome shotgun (WGS) entry which is preliminary data.</text>
</comment>
<dbReference type="Proteomes" id="UP000823921">
    <property type="component" value="Unassembled WGS sequence"/>
</dbReference>
<evidence type="ECO:0000313" key="2">
    <source>
        <dbReference type="EMBL" id="HJB80388.1"/>
    </source>
</evidence>
<evidence type="ECO:0000313" key="3">
    <source>
        <dbReference type="Proteomes" id="UP000823921"/>
    </source>
</evidence>
<keyword evidence="1" id="KW-0472">Membrane</keyword>